<protein>
    <recommendedName>
        <fullName evidence="4">Disease resistance protein At4g27190-like leucine-rich repeats domain-containing protein</fullName>
    </recommendedName>
</protein>
<reference evidence="5" key="1">
    <citation type="submission" date="2023-10" db="EMBL/GenBank/DDBJ databases">
        <title>Chromosome-level genome of the transformable northern wattle, Acacia crassicarpa.</title>
        <authorList>
            <person name="Massaro I."/>
            <person name="Sinha N.R."/>
            <person name="Poethig S."/>
            <person name="Leichty A.R."/>
        </authorList>
    </citation>
    <scope>NUCLEOTIDE SEQUENCE</scope>
    <source>
        <strain evidence="5">Acra3RX</strain>
        <tissue evidence="5">Leaf</tissue>
    </source>
</reference>
<evidence type="ECO:0000313" key="5">
    <source>
        <dbReference type="EMBL" id="KAK4254269.1"/>
    </source>
</evidence>
<accession>A0AAE1JJD9</accession>
<dbReference type="PANTHER" id="PTHR33463">
    <property type="entry name" value="NB-ARC DOMAIN-CONTAINING PROTEIN-RELATED"/>
    <property type="match status" value="1"/>
</dbReference>
<feature type="region of interest" description="Disordered" evidence="3">
    <location>
        <begin position="997"/>
        <end position="1239"/>
    </location>
</feature>
<dbReference type="Pfam" id="PF23247">
    <property type="entry name" value="LRR_RPS2"/>
    <property type="match status" value="2"/>
</dbReference>
<evidence type="ECO:0000259" key="4">
    <source>
        <dbReference type="Pfam" id="PF23247"/>
    </source>
</evidence>
<dbReference type="InterPro" id="IPR032675">
    <property type="entry name" value="LRR_dom_sf"/>
</dbReference>
<dbReference type="InterPro" id="IPR050905">
    <property type="entry name" value="Plant_NBS-LRR"/>
</dbReference>
<feature type="compositionally biased region" description="Basic and acidic residues" evidence="3">
    <location>
        <begin position="1130"/>
        <end position="1140"/>
    </location>
</feature>
<evidence type="ECO:0000256" key="2">
    <source>
        <dbReference type="SAM" id="Coils"/>
    </source>
</evidence>
<dbReference type="InterPro" id="IPR057135">
    <property type="entry name" value="At4g27190-like_LRR"/>
</dbReference>
<proteinExistence type="predicted"/>
<keyword evidence="2" id="KW-0175">Coiled coil</keyword>
<dbReference type="PANTHER" id="PTHR33463:SF105">
    <property type="entry name" value="AND NB-ARC DOMAIN DISEASE RESISTANCE PROTEIN, PUTATIVE-RELATED"/>
    <property type="match status" value="1"/>
</dbReference>
<feature type="compositionally biased region" description="Polar residues" evidence="3">
    <location>
        <begin position="1009"/>
        <end position="1018"/>
    </location>
</feature>
<feature type="domain" description="Disease resistance protein At4g27190-like leucine-rich repeats" evidence="4">
    <location>
        <begin position="627"/>
        <end position="735"/>
    </location>
</feature>
<feature type="compositionally biased region" description="Polar residues" evidence="3">
    <location>
        <begin position="1142"/>
        <end position="1162"/>
    </location>
</feature>
<feature type="compositionally biased region" description="Polar residues" evidence="3">
    <location>
        <begin position="1091"/>
        <end position="1104"/>
    </location>
</feature>
<feature type="domain" description="Disease resistance protein At4g27190-like leucine-rich repeats" evidence="4">
    <location>
        <begin position="847"/>
        <end position="942"/>
    </location>
</feature>
<gene>
    <name evidence="5" type="ORF">QN277_009673</name>
</gene>
<comment type="caution">
    <text evidence="5">The sequence shown here is derived from an EMBL/GenBank/DDBJ whole genome shotgun (WGS) entry which is preliminary data.</text>
</comment>
<keyword evidence="6" id="KW-1185">Reference proteome</keyword>
<dbReference type="Gene3D" id="3.80.10.10">
    <property type="entry name" value="Ribonuclease Inhibitor"/>
    <property type="match status" value="4"/>
</dbReference>
<keyword evidence="1" id="KW-0611">Plant defense</keyword>
<dbReference type="EMBL" id="JAWXYG010000014">
    <property type="protein sequence ID" value="KAK4254269.1"/>
    <property type="molecule type" value="Genomic_DNA"/>
</dbReference>
<feature type="compositionally biased region" description="Basic and acidic residues" evidence="3">
    <location>
        <begin position="997"/>
        <end position="1008"/>
    </location>
</feature>
<feature type="compositionally biased region" description="Polar residues" evidence="3">
    <location>
        <begin position="1117"/>
        <end position="1129"/>
    </location>
</feature>
<sequence length="1577" mass="180068">MDSSSTLKENIKYSRWNIVDFPSHFDSRKLEVLLLWISNNADSPTIKVPNGIFEGMKNLKFLAIMNWSNIEISCAPLFQSLPSLINIQSLAIKRFELGDISLLGNLKSLESLELSHCSMIELPKEIGELEKLRLLEMVRCDIERNNPFEVIGSCSQLEELYFVSNRMDEDNCESLAQISTFPKLERYHIKARHGFSSYKVDFSISRYFNLEYLRVSFSDEIFKSLAARAEVLKFGRDYDNRGWTNVVPDILPVKDDNMEDPLTRLCLQSMNGITCLIRTERLQLDAGIFSMLVELKLSDIHVRELCCGPYPVDFLKQLEKLHLSRCKNLEGLLFAGKLELCNLKSIHLQECSMACLFQPFTAQSLKQLEMLHIDKCSGLNYIVAKPMEDHDPNQTSHESMLPKLKYLKVRSCPELEFILPIYFCKDLPLLESMEIASCEKLEYILGQYPYERDLHQMGKEAILQSLEELEISRVPNFINLYAEWYLPCPSDKIQKSSPSTDVEGCTSSSSRGHLCCFWPKSNASTIHHPSAFTNHNEEMGKQEFTCLYAIKASKAELDSSAARGFFPAALYQFKLRKFMLTGFSQLTSLFTISIASSLKLLETLKVEECEALQHIITVERPTSHGRQMIVHSPFPRLKEVCIRRCNSLEYVFPAFYSKHFQHLERLSIREAGKMKYVFGKCPADQDHNVHSELALPALKELCLADVLNMVSICAENYYVEVLHLDQIDCEGCPQLPQTLIDFLFGGHNRQDLSRRKALSFKERGKPLSNLRELCDSRDRYVEPKNFLSFQKLSWLRFVGCKQLQFILSVSTAISMPELRNLIISDCEELVSIIEDDKENQQNPFDPHHETCFPKLFRIEVKQCKKLKCLFSISTYPKLPRLRTLEIEDAPELVQVFEWKQGASQELVIKDVLPNLLGIRLVNLPSLHTIYQGIDIQTLKFRLVRNSGNIPSTNVSSSELFDSLASLHPDQMNFVGIEFFRTYNIIWKWARQRRSEEESEKALERDKTISEQNNNTLNLEDSEEASKEADEKDSAIQKQESSSQNLTEVEEEESQKDIGNDSIMPQQNNASPDFEKSKEVSKEIVKNDSTTHKQNSNLSNLTENAETSKNEIVEEQLPASNAAATPSSKSNRSEELSKEITAEDSTTNINLPNLTKSTKTSANEIVEEKLSTTPSSDFNMNLKETFGEGPSSEKCGKSHGKESMDDDQQAHGESRSSNEGLQRIEEPTKEWSSKKTSNEVSLKIPPPLVTEMTSPLDPSIITLKKPPTAISTTQTEPKSSQSDMFDISINTECPQVEIMTNDKTCTDVEEMKFDQKSSSQIFEEHDLMRLFQMMKEGADMEVDLSYVSKLITDLHHNKEVTKALADLEASLKKGLNEIACSKESRIRLQNALNILSSHCSEGGASSHGLQDTIQSLQEEIQTVLSSFNQAYATIDKFTKLEQREKLMIEQRSQREKDAKTLLYDINTTKNSIAEVQLNEAELKEQISKLQAELRNKEEEIEEYERKLLSLQKQEKKSVSDTIGFTMEFMAMEKERSRMVEDQMKARQQLENMDAKWSSCLSNLKKTMILLGVHLKQKL</sequence>
<feature type="compositionally biased region" description="Basic and acidic residues" evidence="3">
    <location>
        <begin position="1193"/>
        <end position="1236"/>
    </location>
</feature>
<evidence type="ECO:0000256" key="3">
    <source>
        <dbReference type="SAM" id="MobiDB-lite"/>
    </source>
</evidence>
<evidence type="ECO:0000256" key="1">
    <source>
        <dbReference type="ARBA" id="ARBA00022821"/>
    </source>
</evidence>
<feature type="compositionally biased region" description="Basic and acidic residues" evidence="3">
    <location>
        <begin position="1023"/>
        <end position="1034"/>
    </location>
</feature>
<feature type="coiled-coil region" evidence="2">
    <location>
        <begin position="1464"/>
        <end position="1519"/>
    </location>
</feature>
<name>A0AAE1JJD9_9FABA</name>
<dbReference type="Proteomes" id="UP001293593">
    <property type="component" value="Unassembled WGS sequence"/>
</dbReference>
<feature type="compositionally biased region" description="Polar residues" evidence="3">
    <location>
        <begin position="1035"/>
        <end position="1046"/>
    </location>
</feature>
<evidence type="ECO:0000313" key="6">
    <source>
        <dbReference type="Proteomes" id="UP001293593"/>
    </source>
</evidence>
<organism evidence="5 6">
    <name type="scientific">Acacia crassicarpa</name>
    <name type="common">northern wattle</name>
    <dbReference type="NCBI Taxonomy" id="499986"/>
    <lineage>
        <taxon>Eukaryota</taxon>
        <taxon>Viridiplantae</taxon>
        <taxon>Streptophyta</taxon>
        <taxon>Embryophyta</taxon>
        <taxon>Tracheophyta</taxon>
        <taxon>Spermatophyta</taxon>
        <taxon>Magnoliopsida</taxon>
        <taxon>eudicotyledons</taxon>
        <taxon>Gunneridae</taxon>
        <taxon>Pentapetalae</taxon>
        <taxon>rosids</taxon>
        <taxon>fabids</taxon>
        <taxon>Fabales</taxon>
        <taxon>Fabaceae</taxon>
        <taxon>Caesalpinioideae</taxon>
        <taxon>mimosoid clade</taxon>
        <taxon>Acacieae</taxon>
        <taxon>Acacia</taxon>
    </lineage>
</organism>
<feature type="compositionally biased region" description="Basic and acidic residues" evidence="3">
    <location>
        <begin position="1072"/>
        <end position="1090"/>
    </location>
</feature>
<dbReference type="SUPFAM" id="SSF52058">
    <property type="entry name" value="L domain-like"/>
    <property type="match status" value="2"/>
</dbReference>